<proteinExistence type="predicted"/>
<dbReference type="EMBL" id="JABBWK010000726">
    <property type="protein sequence ID" value="KAG1879010.1"/>
    <property type="molecule type" value="Genomic_DNA"/>
</dbReference>
<organism evidence="2 3">
    <name type="scientific">Suillus fuscotomentosus</name>
    <dbReference type="NCBI Taxonomy" id="1912939"/>
    <lineage>
        <taxon>Eukaryota</taxon>
        <taxon>Fungi</taxon>
        <taxon>Dikarya</taxon>
        <taxon>Basidiomycota</taxon>
        <taxon>Agaricomycotina</taxon>
        <taxon>Agaricomycetes</taxon>
        <taxon>Agaricomycetidae</taxon>
        <taxon>Boletales</taxon>
        <taxon>Suillineae</taxon>
        <taxon>Suillaceae</taxon>
        <taxon>Suillus</taxon>
    </lineage>
</organism>
<dbReference type="AlphaFoldDB" id="A0AAD4DMF5"/>
<reference evidence="2" key="1">
    <citation type="journal article" date="2020" name="New Phytol.">
        <title>Comparative genomics reveals dynamic genome evolution in host specialist ectomycorrhizal fungi.</title>
        <authorList>
            <person name="Lofgren L.A."/>
            <person name="Nguyen N.H."/>
            <person name="Vilgalys R."/>
            <person name="Ruytinx J."/>
            <person name="Liao H.L."/>
            <person name="Branco S."/>
            <person name="Kuo A."/>
            <person name="LaButti K."/>
            <person name="Lipzen A."/>
            <person name="Andreopoulos W."/>
            <person name="Pangilinan J."/>
            <person name="Riley R."/>
            <person name="Hundley H."/>
            <person name="Na H."/>
            <person name="Barry K."/>
            <person name="Grigoriev I.V."/>
            <person name="Stajich J.E."/>
            <person name="Kennedy P.G."/>
        </authorList>
    </citation>
    <scope>NUCLEOTIDE SEQUENCE</scope>
    <source>
        <strain evidence="2">FC203</strain>
    </source>
</reference>
<evidence type="ECO:0000256" key="1">
    <source>
        <dbReference type="SAM" id="MobiDB-lite"/>
    </source>
</evidence>
<dbReference type="RefSeq" id="XP_041216026.1">
    <property type="nucleotide sequence ID" value="XM_041376381.1"/>
</dbReference>
<gene>
    <name evidence="2" type="ORF">F5891DRAFT_973602</name>
</gene>
<evidence type="ECO:0008006" key="4">
    <source>
        <dbReference type="Google" id="ProtNLM"/>
    </source>
</evidence>
<comment type="caution">
    <text evidence="2">The sequence shown here is derived from an EMBL/GenBank/DDBJ whole genome shotgun (WGS) entry which is preliminary data.</text>
</comment>
<keyword evidence="3" id="KW-1185">Reference proteome</keyword>
<name>A0AAD4DMF5_9AGAM</name>
<feature type="non-terminal residue" evidence="2">
    <location>
        <position position="219"/>
    </location>
</feature>
<feature type="region of interest" description="Disordered" evidence="1">
    <location>
        <begin position="1"/>
        <end position="34"/>
    </location>
</feature>
<protein>
    <recommendedName>
        <fullName evidence="4">CxC1-like cysteine cluster associated with KDZ transposases domain-containing protein</fullName>
    </recommendedName>
</protein>
<dbReference type="GeneID" id="64670679"/>
<accession>A0AAD4DMF5</accession>
<evidence type="ECO:0000313" key="3">
    <source>
        <dbReference type="Proteomes" id="UP001195769"/>
    </source>
</evidence>
<dbReference type="Proteomes" id="UP001195769">
    <property type="component" value="Unassembled WGS sequence"/>
</dbReference>
<evidence type="ECO:0000313" key="2">
    <source>
        <dbReference type="EMBL" id="KAG1879010.1"/>
    </source>
</evidence>
<feature type="compositionally biased region" description="Basic residues" evidence="1">
    <location>
        <begin position="25"/>
        <end position="34"/>
    </location>
</feature>
<sequence>MSSSTPRRTRKAQLASSGLGSHFVSPRKARDKRKTQTYVELPGAEMKRRRLLDAMERLMKSQHEEPHLQLSVQAAPPDTVIMEHMDADNLVEFHSEDVDEQPSLEISVTSVKRRIIPDQPTNSLYKNWIALIPTLVDPVLRYFGRTQGKALETIHPVISACGEPSCTPKRTTMMCLFFDRFTSIDVLSCTCSTLQQVLVHHGLFPTAPSQPRMAVSVDL</sequence>